<dbReference type="PANTHER" id="PTHR24269">
    <property type="entry name" value="KREMEN PROTEIN"/>
    <property type="match status" value="1"/>
</dbReference>
<dbReference type="KEGG" id="pmua:114581428"/>
<comment type="caution">
    <text evidence="11">Lacks conserved residue(s) required for the propagation of feature annotation.</text>
</comment>
<gene>
    <name evidence="17" type="primary">KREMEN2</name>
</gene>
<dbReference type="Pfam" id="PF01822">
    <property type="entry name" value="WSC"/>
    <property type="match status" value="1"/>
</dbReference>
<evidence type="ECO:0000256" key="3">
    <source>
        <dbReference type="ARBA" id="ARBA00022687"/>
    </source>
</evidence>
<dbReference type="InterPro" id="IPR051836">
    <property type="entry name" value="Kremen_rcpt"/>
</dbReference>
<evidence type="ECO:0000256" key="9">
    <source>
        <dbReference type="ARBA" id="ARBA00023180"/>
    </source>
</evidence>
<dbReference type="RefSeq" id="XP_028557386.1">
    <property type="nucleotide sequence ID" value="XM_028701553.1"/>
</dbReference>
<organism evidence="17 18">
    <name type="scientific">Podarcis muralis</name>
    <name type="common">Wall lizard</name>
    <name type="synonym">Lacerta muralis</name>
    <dbReference type="NCBI Taxonomy" id="64176"/>
    <lineage>
        <taxon>Eukaryota</taxon>
        <taxon>Metazoa</taxon>
        <taxon>Chordata</taxon>
        <taxon>Craniata</taxon>
        <taxon>Vertebrata</taxon>
        <taxon>Euteleostomi</taxon>
        <taxon>Lepidosauria</taxon>
        <taxon>Squamata</taxon>
        <taxon>Bifurcata</taxon>
        <taxon>Unidentata</taxon>
        <taxon>Episquamata</taxon>
        <taxon>Laterata</taxon>
        <taxon>Lacertibaenia</taxon>
        <taxon>Lacertidae</taxon>
        <taxon>Podarcis</taxon>
    </lineage>
</organism>
<keyword evidence="6 12" id="KW-1133">Transmembrane helix</keyword>
<dbReference type="SUPFAM" id="SSF57440">
    <property type="entry name" value="Kringle-like"/>
    <property type="match status" value="1"/>
</dbReference>
<keyword evidence="2 11" id="KW-0420">Kringle</keyword>
<dbReference type="InterPro" id="IPR038178">
    <property type="entry name" value="Kringle_sf"/>
</dbReference>
<dbReference type="SMART" id="SM00130">
    <property type="entry name" value="KR"/>
    <property type="match status" value="1"/>
</dbReference>
<evidence type="ECO:0000256" key="8">
    <source>
        <dbReference type="ARBA" id="ARBA00023157"/>
    </source>
</evidence>
<evidence type="ECO:0000259" key="16">
    <source>
        <dbReference type="PROSITE" id="PS51212"/>
    </source>
</evidence>
<keyword evidence="5 13" id="KW-0732">Signal</keyword>
<protein>
    <recommendedName>
        <fullName evidence="10">Kringle-containing protein marking the eye and the nose</fullName>
    </recommendedName>
</protein>
<dbReference type="Gene3D" id="2.40.20.10">
    <property type="entry name" value="Plasminogen Kringle 4"/>
    <property type="match status" value="1"/>
</dbReference>
<dbReference type="GO" id="GO:0060173">
    <property type="term" value="P:limb development"/>
    <property type="evidence" value="ECO:0007669"/>
    <property type="project" value="Ensembl"/>
</dbReference>
<dbReference type="OMA" id="RNCSWVV"/>
<evidence type="ECO:0000259" key="15">
    <source>
        <dbReference type="PROSITE" id="PS50070"/>
    </source>
</evidence>
<evidence type="ECO:0000256" key="1">
    <source>
        <dbReference type="ARBA" id="ARBA00004479"/>
    </source>
</evidence>
<dbReference type="SMART" id="SM00321">
    <property type="entry name" value="WSC"/>
    <property type="match status" value="1"/>
</dbReference>
<dbReference type="CTD" id="79412"/>
<keyword evidence="18" id="KW-1185">Reference proteome</keyword>
<feature type="transmembrane region" description="Helical" evidence="12">
    <location>
        <begin position="365"/>
        <end position="385"/>
    </location>
</feature>
<dbReference type="Pfam" id="PF00431">
    <property type="entry name" value="CUB"/>
    <property type="match status" value="1"/>
</dbReference>
<reference evidence="17 18" key="1">
    <citation type="journal article" date="2019" name="Proc. Natl. Acad. Sci. U.S.A.">
        <title>Regulatory changes in pterin and carotenoid genes underlie balanced color polymorphisms in the wall lizard.</title>
        <authorList>
            <person name="Andrade P."/>
            <person name="Pinho C."/>
            <person name="Perez I de Lanuza G."/>
            <person name="Afonso S."/>
            <person name="Brejcha J."/>
            <person name="Rubin C.J."/>
            <person name="Wallerman O."/>
            <person name="Pereira P."/>
            <person name="Sabatino S.J."/>
            <person name="Bellati A."/>
            <person name="Pellitteri-Rosa D."/>
            <person name="Bosakova Z."/>
            <person name="Bunikis I."/>
            <person name="Carretero M.A."/>
            <person name="Feiner N."/>
            <person name="Marsik P."/>
            <person name="Pauperio F."/>
            <person name="Salvi D."/>
            <person name="Soler L."/>
            <person name="While G.M."/>
            <person name="Uller T."/>
            <person name="Font E."/>
            <person name="Andersson L."/>
            <person name="Carneiro M."/>
        </authorList>
    </citation>
    <scope>NUCLEOTIDE SEQUENCE</scope>
</reference>
<keyword evidence="3" id="KW-0879">Wnt signaling pathway</keyword>
<evidence type="ECO:0000256" key="11">
    <source>
        <dbReference type="PROSITE-ProRule" id="PRU00121"/>
    </source>
</evidence>
<dbReference type="PROSITE" id="PS51212">
    <property type="entry name" value="WSC"/>
    <property type="match status" value="1"/>
</dbReference>
<dbReference type="AlphaFoldDB" id="A0A670KCH2"/>
<evidence type="ECO:0000259" key="14">
    <source>
        <dbReference type="PROSITE" id="PS01180"/>
    </source>
</evidence>
<evidence type="ECO:0000256" key="7">
    <source>
        <dbReference type="ARBA" id="ARBA00023136"/>
    </source>
</evidence>
<dbReference type="InterPro" id="IPR000001">
    <property type="entry name" value="Kringle"/>
</dbReference>
<dbReference type="Ensembl" id="ENSPMRT00000034491.1">
    <property type="protein sequence ID" value="ENSPMRP00000032527.1"/>
    <property type="gene ID" value="ENSPMRG00000021075.1"/>
</dbReference>
<feature type="chain" id="PRO_5025598790" description="Kringle-containing protein marking the eye and the nose" evidence="13">
    <location>
        <begin position="19"/>
        <end position="485"/>
    </location>
</feature>
<dbReference type="Pfam" id="PF00051">
    <property type="entry name" value="Kringle"/>
    <property type="match status" value="1"/>
</dbReference>
<dbReference type="GO" id="GO:0030279">
    <property type="term" value="P:negative regulation of ossification"/>
    <property type="evidence" value="ECO:0007669"/>
    <property type="project" value="Ensembl"/>
</dbReference>
<name>A0A670KCH2_PODMU</name>
<evidence type="ECO:0000313" key="17">
    <source>
        <dbReference type="Ensembl" id="ENSPMRP00000032527.1"/>
    </source>
</evidence>
<evidence type="ECO:0000256" key="4">
    <source>
        <dbReference type="ARBA" id="ARBA00022692"/>
    </source>
</evidence>
<dbReference type="Proteomes" id="UP000472272">
    <property type="component" value="Chromosome 13"/>
</dbReference>
<evidence type="ECO:0000256" key="13">
    <source>
        <dbReference type="SAM" id="SignalP"/>
    </source>
</evidence>
<dbReference type="PRINTS" id="PR00018">
    <property type="entry name" value="KRINGLE"/>
</dbReference>
<sequence>MPWVVFGLLLVLLRGSRALQRAELSECFMVNGADYRGTQNRTSPGSTGRPCLYWNQTREHAYNTAKYPNGEWGLGSHNYCRNPDGDVQPWCYISENEEGIYWKYCDIPTCHMPGYVGCFLDSGTPPALSGSSGTSTKLTVQVCLSFCRKRGYKFAGVEAGYACFCGHEGDVRRSQPVSAVECDQVCFGKSSELCGGDGRIGIYNVSMGACQGNFSDLSGVIYSPQFPDDYEADSNCSWSLHPLGCESVEVTFRIFDVHDPNDRLELWDGHSNLLLAQFDGRRRPGAPLLFPTDHLLLSFHSDQLLQAQGFAILYRGVKGPPINGARSDLRTLPGDGSRLIPTSSDWLNSTWTYSANDSAIGVGAWVMYTATGTFILAILIISYHLRKRTCLFVQKKTGSSLGPFSSKGPRSRCQCLGGEAWAVAYRHTRVVICTTRGAPHHRPLRNGGGVAGDDEASSDCSCLCHSYENLSSTNQSSLKSLISTI</sequence>
<feature type="domain" description="Kringle" evidence="15">
    <location>
        <begin position="26"/>
        <end position="110"/>
    </location>
</feature>
<dbReference type="PANTHER" id="PTHR24269:SF15">
    <property type="entry name" value="KREMEN PROTEIN 2"/>
    <property type="match status" value="1"/>
</dbReference>
<dbReference type="CDD" id="cd00041">
    <property type="entry name" value="CUB"/>
    <property type="match status" value="1"/>
</dbReference>
<keyword evidence="9" id="KW-0325">Glycoprotein</keyword>
<keyword evidence="4 12" id="KW-0812">Transmembrane</keyword>
<dbReference type="SMART" id="SM00042">
    <property type="entry name" value="CUB"/>
    <property type="match status" value="1"/>
</dbReference>
<dbReference type="SUPFAM" id="SSF49854">
    <property type="entry name" value="Spermadhesin, CUB domain"/>
    <property type="match status" value="1"/>
</dbReference>
<feature type="domain" description="CUB" evidence="14">
    <location>
        <begin position="210"/>
        <end position="317"/>
    </location>
</feature>
<dbReference type="InterPro" id="IPR000859">
    <property type="entry name" value="CUB_dom"/>
</dbReference>
<dbReference type="GO" id="GO:0005886">
    <property type="term" value="C:plasma membrane"/>
    <property type="evidence" value="ECO:0007669"/>
    <property type="project" value="TreeGrafter"/>
</dbReference>
<dbReference type="CDD" id="cd00108">
    <property type="entry name" value="KR"/>
    <property type="match status" value="1"/>
</dbReference>
<evidence type="ECO:0000256" key="10">
    <source>
        <dbReference type="ARBA" id="ARBA00032328"/>
    </source>
</evidence>
<dbReference type="PROSITE" id="PS01180">
    <property type="entry name" value="CUB"/>
    <property type="match status" value="1"/>
</dbReference>
<dbReference type="PROSITE" id="PS50070">
    <property type="entry name" value="KRINGLE_2"/>
    <property type="match status" value="1"/>
</dbReference>
<dbReference type="Gene3D" id="2.60.120.290">
    <property type="entry name" value="Spermadhesin, CUB domain"/>
    <property type="match status" value="1"/>
</dbReference>
<reference evidence="17" key="3">
    <citation type="submission" date="2025-09" db="UniProtKB">
        <authorList>
            <consortium name="Ensembl"/>
        </authorList>
    </citation>
    <scope>IDENTIFICATION</scope>
</reference>
<feature type="domain" description="WSC" evidence="16">
    <location>
        <begin position="112"/>
        <end position="206"/>
    </location>
</feature>
<dbReference type="GeneID" id="114581428"/>
<evidence type="ECO:0000256" key="2">
    <source>
        <dbReference type="ARBA" id="ARBA00022572"/>
    </source>
</evidence>
<dbReference type="GO" id="GO:0016055">
    <property type="term" value="P:Wnt signaling pathway"/>
    <property type="evidence" value="ECO:0007669"/>
    <property type="project" value="UniProtKB-KW"/>
</dbReference>
<evidence type="ECO:0000256" key="12">
    <source>
        <dbReference type="SAM" id="Phobius"/>
    </source>
</evidence>
<dbReference type="InterPro" id="IPR035914">
    <property type="entry name" value="Sperma_CUB_dom_sf"/>
</dbReference>
<proteinExistence type="predicted"/>
<keyword evidence="7 12" id="KW-0472">Membrane</keyword>
<dbReference type="PROSITE" id="PS00021">
    <property type="entry name" value="KRINGLE_1"/>
    <property type="match status" value="1"/>
</dbReference>
<feature type="signal peptide" evidence="13">
    <location>
        <begin position="1"/>
        <end position="18"/>
    </location>
</feature>
<evidence type="ECO:0000256" key="6">
    <source>
        <dbReference type="ARBA" id="ARBA00022989"/>
    </source>
</evidence>
<evidence type="ECO:0000313" key="18">
    <source>
        <dbReference type="Proteomes" id="UP000472272"/>
    </source>
</evidence>
<accession>A0A670KCH2</accession>
<evidence type="ECO:0000256" key="5">
    <source>
        <dbReference type="ARBA" id="ARBA00022729"/>
    </source>
</evidence>
<keyword evidence="8" id="KW-1015">Disulfide bond</keyword>
<dbReference type="FunFam" id="2.40.20.10:FF:000006">
    <property type="entry name" value="Kremen protein 2"/>
    <property type="match status" value="1"/>
</dbReference>
<dbReference type="InterPro" id="IPR013806">
    <property type="entry name" value="Kringle-like"/>
</dbReference>
<dbReference type="OrthoDB" id="4781at2759"/>
<dbReference type="InterPro" id="IPR018056">
    <property type="entry name" value="Kringle_CS"/>
</dbReference>
<dbReference type="GeneTree" id="ENSGT00940000162126"/>
<reference evidence="17" key="2">
    <citation type="submission" date="2025-08" db="UniProtKB">
        <authorList>
            <consortium name="Ensembl"/>
        </authorList>
    </citation>
    <scope>IDENTIFICATION</scope>
</reference>
<comment type="subcellular location">
    <subcellularLocation>
        <location evidence="1">Membrane</location>
        <topology evidence="1">Single-pass type I membrane protein</topology>
    </subcellularLocation>
</comment>
<dbReference type="InterPro" id="IPR002889">
    <property type="entry name" value="WSC_carb-bd"/>
</dbReference>